<name>A0ACD0P7V2_9BASI</name>
<keyword evidence="2" id="KW-1185">Reference proteome</keyword>
<evidence type="ECO:0000313" key="1">
    <source>
        <dbReference type="EMBL" id="PWN54134.1"/>
    </source>
</evidence>
<accession>A0ACD0P7V2</accession>
<organism evidence="1 2">
    <name type="scientific">Violaceomyces palustris</name>
    <dbReference type="NCBI Taxonomy" id="1673888"/>
    <lineage>
        <taxon>Eukaryota</taxon>
        <taxon>Fungi</taxon>
        <taxon>Dikarya</taxon>
        <taxon>Basidiomycota</taxon>
        <taxon>Ustilaginomycotina</taxon>
        <taxon>Ustilaginomycetes</taxon>
        <taxon>Violaceomycetales</taxon>
        <taxon>Violaceomycetaceae</taxon>
        <taxon>Violaceomyces</taxon>
    </lineage>
</organism>
<evidence type="ECO:0000313" key="2">
    <source>
        <dbReference type="Proteomes" id="UP000245626"/>
    </source>
</evidence>
<dbReference type="EMBL" id="KZ819695">
    <property type="protein sequence ID" value="PWN54134.1"/>
    <property type="molecule type" value="Genomic_DNA"/>
</dbReference>
<gene>
    <name evidence="1" type="ORF">IE53DRAFT_383324</name>
</gene>
<dbReference type="Proteomes" id="UP000245626">
    <property type="component" value="Unassembled WGS sequence"/>
</dbReference>
<proteinExistence type="predicted"/>
<protein>
    <submittedName>
        <fullName evidence="1">Uncharacterized protein</fullName>
    </submittedName>
</protein>
<reference evidence="1 2" key="1">
    <citation type="journal article" date="2018" name="Mol. Biol. Evol.">
        <title>Broad Genomic Sampling Reveals a Smut Pathogenic Ancestry of the Fungal Clade Ustilaginomycotina.</title>
        <authorList>
            <person name="Kijpornyongpan T."/>
            <person name="Mondo S.J."/>
            <person name="Barry K."/>
            <person name="Sandor L."/>
            <person name="Lee J."/>
            <person name="Lipzen A."/>
            <person name="Pangilinan J."/>
            <person name="LaButti K."/>
            <person name="Hainaut M."/>
            <person name="Henrissat B."/>
            <person name="Grigoriev I.V."/>
            <person name="Spatafora J.W."/>
            <person name="Aime M.C."/>
        </authorList>
    </citation>
    <scope>NUCLEOTIDE SEQUENCE [LARGE SCALE GENOMIC DNA]</scope>
    <source>
        <strain evidence="1 2">SA 807</strain>
    </source>
</reference>
<sequence>MVRFKNRWLLLSIDTQPPSSAATSSSSPSSFSSTTIKPTLSPQIITRLLRSSLALNFGDVASGAFGGSMNCKYYSHHTGTAIVRCPREGMKYVWAACTLACFNDENQNAPPHRIRIRVIHCGGTIKKVQIKAMMLDEKKILGLRRKIVAAQEMQSRLAAKAIERLGRGLTEVDRPEEGVQEQDLGDPLREKDGGEVQATNQVGSKADRGQSKARSEFDAPQDIEMDKLLDEETKRRLEESRKQISSFTQ</sequence>